<proteinExistence type="inferred from homology"/>
<keyword evidence="8" id="KW-1185">Reference proteome</keyword>
<dbReference type="EC" id="2.7.7.23" evidence="3"/>
<dbReference type="GO" id="GO:0003977">
    <property type="term" value="F:UDP-N-acetylglucosamine diphosphorylase activity"/>
    <property type="evidence" value="ECO:0007669"/>
    <property type="project" value="UniProtKB-EC"/>
</dbReference>
<dbReference type="SUPFAM" id="SSF53448">
    <property type="entry name" value="Nucleotide-diphospho-sugar transferases"/>
    <property type="match status" value="1"/>
</dbReference>
<evidence type="ECO:0000256" key="5">
    <source>
        <dbReference type="ARBA" id="ARBA00022695"/>
    </source>
</evidence>
<accession>A0AAG5CWR4</accession>
<evidence type="ECO:0000256" key="3">
    <source>
        <dbReference type="ARBA" id="ARBA00012457"/>
    </source>
</evidence>
<dbReference type="PANTHER" id="PTHR11952">
    <property type="entry name" value="UDP- GLUCOSE PYROPHOSPHORYLASE"/>
    <property type="match status" value="1"/>
</dbReference>
<sequence>MGEKYETIAKELYKWNQDHLLKFWDELTEDNRDSLLNCLEHSVDCASLDEAFRRAMATATSAKEDLNELLQPIAKELLLSVADASETELNDLRRIGLEQVREGKVGVILLAGGQGTRLGSTAPKGTFNVGLPSGKSLFQMQAERIRKLQQLAGGSGCIRWYIMTSEHTHTETLEYFRANRYFGLPEEQVRLFRQRSVPCVDFEGRILLDEKWKVATAPDGNGGIYRALKDEGILDELEREGVLYLHAHSVDNILIKVADPVFIGYCVRKQADCGVKVIEKVHPDEAVGVVCEVKGKYQVVEYSELSSETANRRNPADGKLTFNAGNICNHFFTAEFLRRIAETMMPLHVAKKKIPFVDTATGERCKPSTPNGIKMEKFIFDVFPLAERFVALEGRREEEFSALKNADSAGIDCPSSVRGDISRLHRQWLISAGATEVTEATVDGKVVIDCEISPLLSYAGEGLEPVAAGQSFRCPVHLIGAGEQQLT</sequence>
<evidence type="ECO:0000313" key="8">
    <source>
        <dbReference type="Proteomes" id="UP000075880"/>
    </source>
</evidence>
<dbReference type="InterPro" id="IPR002618">
    <property type="entry name" value="UDPGP_fam"/>
</dbReference>
<reference evidence="7" key="1">
    <citation type="submission" date="2024-04" db="UniProtKB">
        <authorList>
            <consortium name="EnsemblMetazoa"/>
        </authorList>
    </citation>
    <scope>IDENTIFICATION</scope>
    <source>
        <strain evidence="7">EBRO</strain>
    </source>
</reference>
<evidence type="ECO:0000313" key="7">
    <source>
        <dbReference type="EnsemblMetazoa" id="ENSAATROPP002913"/>
    </source>
</evidence>
<name>A0AAG5CWR4_ANOAO</name>
<evidence type="ECO:0000256" key="2">
    <source>
        <dbReference type="ARBA" id="ARBA00010401"/>
    </source>
</evidence>
<dbReference type="CDD" id="cd04193">
    <property type="entry name" value="UDPGlcNAc_PPase"/>
    <property type="match status" value="1"/>
</dbReference>
<protein>
    <recommendedName>
        <fullName evidence="3">UDP-N-acetylglucosamine diphosphorylase</fullName>
        <ecNumber evidence="3">2.7.7.23</ecNumber>
    </recommendedName>
</protein>
<evidence type="ECO:0000256" key="4">
    <source>
        <dbReference type="ARBA" id="ARBA00022679"/>
    </source>
</evidence>
<dbReference type="PANTHER" id="PTHR11952:SF2">
    <property type="entry name" value="LD24639P"/>
    <property type="match status" value="1"/>
</dbReference>
<comment type="catalytic activity">
    <reaction evidence="6">
        <text>N-acetyl-alpha-D-glucosamine 1-phosphate + UTP + H(+) = UDP-N-acetyl-alpha-D-glucosamine + diphosphate</text>
        <dbReference type="Rhea" id="RHEA:13509"/>
        <dbReference type="ChEBI" id="CHEBI:15378"/>
        <dbReference type="ChEBI" id="CHEBI:33019"/>
        <dbReference type="ChEBI" id="CHEBI:46398"/>
        <dbReference type="ChEBI" id="CHEBI:57705"/>
        <dbReference type="ChEBI" id="CHEBI:57776"/>
        <dbReference type="EC" id="2.7.7.23"/>
    </reaction>
</comment>
<dbReference type="InterPro" id="IPR029044">
    <property type="entry name" value="Nucleotide-diphossugar_trans"/>
</dbReference>
<dbReference type="FunFam" id="3.90.550.10:FF:000075">
    <property type="entry name" value="Probable UDP-N-acetylglucosamine pyrophosphorylase"/>
    <property type="match status" value="1"/>
</dbReference>
<keyword evidence="5" id="KW-0548">Nucleotidyltransferase</keyword>
<comment type="similarity">
    <text evidence="2">Belongs to the UDPGP type 1 family.</text>
</comment>
<dbReference type="AlphaFoldDB" id="A0AAG5CWR4"/>
<dbReference type="Proteomes" id="UP000075880">
    <property type="component" value="Unassembled WGS sequence"/>
</dbReference>
<dbReference type="InterPro" id="IPR039741">
    <property type="entry name" value="UDP-sugar_pyrophosphorylase"/>
</dbReference>
<dbReference type="EnsemblMetazoa" id="ENSAATROPT003036">
    <property type="protein sequence ID" value="ENSAATROPP002913"/>
    <property type="gene ID" value="ENSAATROPG002407"/>
</dbReference>
<dbReference type="Pfam" id="PF01704">
    <property type="entry name" value="UDPGP"/>
    <property type="match status" value="1"/>
</dbReference>
<keyword evidence="4" id="KW-0808">Transferase</keyword>
<dbReference type="GO" id="GO:0006048">
    <property type="term" value="P:UDP-N-acetylglucosamine biosynthetic process"/>
    <property type="evidence" value="ECO:0007669"/>
    <property type="project" value="TreeGrafter"/>
</dbReference>
<evidence type="ECO:0000256" key="1">
    <source>
        <dbReference type="ARBA" id="ARBA00005208"/>
    </source>
</evidence>
<comment type="pathway">
    <text evidence="1">Nucleotide-sugar biosynthesis; UDP-N-acetyl-alpha-D-glucosamine biosynthesis; UDP-N-acetyl-alpha-D-glucosamine from N-acetyl-alpha-D-glucosamine 1-phosphate: step 1/1.</text>
</comment>
<dbReference type="Gene3D" id="3.90.550.10">
    <property type="entry name" value="Spore Coat Polysaccharide Biosynthesis Protein SpsA, Chain A"/>
    <property type="match status" value="1"/>
</dbReference>
<organism evidence="7 8">
    <name type="scientific">Anopheles atroparvus</name>
    <name type="common">European mosquito</name>
    <dbReference type="NCBI Taxonomy" id="41427"/>
    <lineage>
        <taxon>Eukaryota</taxon>
        <taxon>Metazoa</taxon>
        <taxon>Ecdysozoa</taxon>
        <taxon>Arthropoda</taxon>
        <taxon>Hexapoda</taxon>
        <taxon>Insecta</taxon>
        <taxon>Pterygota</taxon>
        <taxon>Neoptera</taxon>
        <taxon>Endopterygota</taxon>
        <taxon>Diptera</taxon>
        <taxon>Nematocera</taxon>
        <taxon>Culicoidea</taxon>
        <taxon>Culicidae</taxon>
        <taxon>Anophelinae</taxon>
        <taxon>Anopheles</taxon>
    </lineage>
</organism>
<evidence type="ECO:0000256" key="6">
    <source>
        <dbReference type="ARBA" id="ARBA00048493"/>
    </source>
</evidence>